<dbReference type="Gene3D" id="3.40.190.10">
    <property type="entry name" value="Periplasmic binding protein-like II"/>
    <property type="match status" value="1"/>
</dbReference>
<dbReference type="GO" id="GO:0015833">
    <property type="term" value="P:peptide transport"/>
    <property type="evidence" value="ECO:0007669"/>
    <property type="project" value="TreeGrafter"/>
</dbReference>
<evidence type="ECO:0000313" key="2">
    <source>
        <dbReference type="EMBL" id="SVA46170.1"/>
    </source>
</evidence>
<dbReference type="CDD" id="cd08512">
    <property type="entry name" value="PBP2_NikA_DppA_OppA_like_7"/>
    <property type="match status" value="1"/>
</dbReference>
<proteinExistence type="predicted"/>
<dbReference type="Gene3D" id="3.10.105.10">
    <property type="entry name" value="Dipeptide-binding Protein, Domain 3"/>
    <property type="match status" value="1"/>
</dbReference>
<dbReference type="GO" id="GO:1904680">
    <property type="term" value="F:peptide transmembrane transporter activity"/>
    <property type="evidence" value="ECO:0007669"/>
    <property type="project" value="TreeGrafter"/>
</dbReference>
<sequence length="717" mass="77381">MKSKLKATLLCTLMIASSLAGCLGGDDDVEGCMDSIATNYNADATVDDGSCEFADSDGDGVFDHLEVAGCTDSNASNHNADATDDDGSCEFADTDGDGTPDHLEVSGCTDAEASNHAASATEDDGSCTYNQAYYMGKYGDGSMSLADAQAALEDLRMCKEDDLSGVASACEIVAVTPDIDPPMMDPADAYDTSSGAIIENVYDTLYRYEPSADGSPVLVPRLATGYTISEDGLTYTFTLREGVFFSNGETFTAEDVRYSWCRVIEYGSPDSGVAWIMYETMSTCDGLVAVDDYTFSATLEVAYSAFIPTIAFWIGAVTDAGTCEANRVVTLDENGSVATDDHCNAYLHSNPIGTNAYVLGSYTPESEIVLTPNWLYWEEGNFNLNKITRTEVAEEATRVNALKDGEVDFGSIPTGNLAEVCLNTDTPTAITGNPDLGTDCGPENSLTVALGIMNTNPTCEDADGGDDVACNQFMADGDVRRALSYIYDYDTAISDIYDGFAIPLHGPIPLGMPYVETQDPTFSFDLDMAASILDAAGYTCDDHDNDANTPCQRFGGDAIRVFYNDGNVNREANANLLAQNLDAVGIANEVIGEPWGNMLGRMFGTANWDFMFLGWAPDYNDPDNYWFPFVAGADEHGDVYNTQYDNDAIDELLLAAKLETDYDARAALYAEAHDLFMEEPSLIFMCQYLSYHVHSDRVSMPSEVPPATIPWFNVDKT</sequence>
<dbReference type="PROSITE" id="PS51257">
    <property type="entry name" value="PROKAR_LIPOPROTEIN"/>
    <property type="match status" value="1"/>
</dbReference>
<dbReference type="InterPro" id="IPR000914">
    <property type="entry name" value="SBP_5_dom"/>
</dbReference>
<dbReference type="EMBL" id="UINC01010375">
    <property type="protein sequence ID" value="SVA46170.1"/>
    <property type="molecule type" value="Genomic_DNA"/>
</dbReference>
<dbReference type="AlphaFoldDB" id="A0A381W0X8"/>
<protein>
    <recommendedName>
        <fullName evidence="1">Solute-binding protein family 5 domain-containing protein</fullName>
    </recommendedName>
</protein>
<dbReference type="SUPFAM" id="SSF53850">
    <property type="entry name" value="Periplasmic binding protein-like II"/>
    <property type="match status" value="1"/>
</dbReference>
<dbReference type="PANTHER" id="PTHR30290:SF34">
    <property type="entry name" value="ABC TRANSPORTER, PERIPLASMIC OLIGO-PEPTIDE BINDING PROTEIN, PUTATIVE-RELATED"/>
    <property type="match status" value="1"/>
</dbReference>
<organism evidence="2">
    <name type="scientific">marine metagenome</name>
    <dbReference type="NCBI Taxonomy" id="408172"/>
    <lineage>
        <taxon>unclassified sequences</taxon>
        <taxon>metagenomes</taxon>
        <taxon>ecological metagenomes</taxon>
    </lineage>
</organism>
<dbReference type="PANTHER" id="PTHR30290">
    <property type="entry name" value="PERIPLASMIC BINDING COMPONENT OF ABC TRANSPORTER"/>
    <property type="match status" value="1"/>
</dbReference>
<evidence type="ECO:0000259" key="1">
    <source>
        <dbReference type="Pfam" id="PF00496"/>
    </source>
</evidence>
<feature type="domain" description="Solute-binding protein family 5" evidence="1">
    <location>
        <begin position="218"/>
        <end position="633"/>
    </location>
</feature>
<gene>
    <name evidence="2" type="ORF">METZ01_LOCUS99024</name>
</gene>
<dbReference type="Pfam" id="PF00496">
    <property type="entry name" value="SBP_bac_5"/>
    <property type="match status" value="1"/>
</dbReference>
<accession>A0A381W0X8</accession>
<name>A0A381W0X8_9ZZZZ</name>
<reference evidence="2" key="1">
    <citation type="submission" date="2018-05" db="EMBL/GenBank/DDBJ databases">
        <authorList>
            <person name="Lanie J.A."/>
            <person name="Ng W.-L."/>
            <person name="Kazmierczak K.M."/>
            <person name="Andrzejewski T.M."/>
            <person name="Davidsen T.M."/>
            <person name="Wayne K.J."/>
            <person name="Tettelin H."/>
            <person name="Glass J.I."/>
            <person name="Rusch D."/>
            <person name="Podicherti R."/>
            <person name="Tsui H.-C.T."/>
            <person name="Winkler M.E."/>
        </authorList>
    </citation>
    <scope>NUCLEOTIDE SEQUENCE</scope>
</reference>
<dbReference type="InterPro" id="IPR039424">
    <property type="entry name" value="SBP_5"/>
</dbReference>